<evidence type="ECO:0000256" key="7">
    <source>
        <dbReference type="ARBA" id="ARBA00023014"/>
    </source>
</evidence>
<evidence type="ECO:0000259" key="10">
    <source>
        <dbReference type="PROSITE" id="PS51373"/>
    </source>
</evidence>
<proteinExistence type="inferred from homology"/>
<evidence type="ECO:0000256" key="3">
    <source>
        <dbReference type="ARBA" id="ARBA00022485"/>
    </source>
</evidence>
<keyword evidence="2 8" id="KW-0813">Transport</keyword>
<dbReference type="InterPro" id="IPR000170">
    <property type="entry name" value="High_potential_FeS_prot"/>
</dbReference>
<comment type="function">
    <text evidence="1 8">Specific class of high-redox-potential 4Fe-4S ferredoxins. Functions in anaerobic electron transport in most purple and in some other photosynthetic bacteria and in at least one genus (Paracoccus) of halophilic, denitrifying bacteria.</text>
</comment>
<dbReference type="EMBL" id="CP159578">
    <property type="protein sequence ID" value="XCJ80358.1"/>
    <property type="molecule type" value="Genomic_DNA"/>
</dbReference>
<feature type="domain" description="High potential iron-sulfur proteins family profile" evidence="10">
    <location>
        <begin position="29"/>
        <end position="98"/>
    </location>
</feature>
<keyword evidence="9" id="KW-0732">Signal</keyword>
<dbReference type="Pfam" id="PF01355">
    <property type="entry name" value="HIPIP"/>
    <property type="match status" value="1"/>
</dbReference>
<keyword evidence="4 8" id="KW-0479">Metal-binding</keyword>
<reference evidence="11" key="1">
    <citation type="submission" date="2024-06" db="EMBL/GenBank/DDBJ databases">
        <title>Complete genome of Salinicola endophyticus HNIBRBA4755.</title>
        <authorList>
            <person name="Shin S.Y."/>
            <person name="Kang H."/>
            <person name="Song J."/>
        </authorList>
    </citation>
    <scope>NUCLEOTIDE SEQUENCE</scope>
    <source>
        <strain evidence="11">HNIBRBA4755</strain>
    </source>
</reference>
<gene>
    <name evidence="11" type="ORF">ABV408_04100</name>
</gene>
<evidence type="ECO:0000256" key="6">
    <source>
        <dbReference type="ARBA" id="ARBA00023004"/>
    </source>
</evidence>
<organism evidence="11">
    <name type="scientific">Salinicola endophyticus</name>
    <dbReference type="NCBI Taxonomy" id="1949083"/>
    <lineage>
        <taxon>Bacteria</taxon>
        <taxon>Pseudomonadati</taxon>
        <taxon>Pseudomonadota</taxon>
        <taxon>Gammaproteobacteria</taxon>
        <taxon>Oceanospirillales</taxon>
        <taxon>Halomonadaceae</taxon>
        <taxon>Salinicola</taxon>
    </lineage>
</organism>
<evidence type="ECO:0000313" key="11">
    <source>
        <dbReference type="EMBL" id="XCJ80358.1"/>
    </source>
</evidence>
<dbReference type="GO" id="GO:0051539">
    <property type="term" value="F:4 iron, 4 sulfur cluster binding"/>
    <property type="evidence" value="ECO:0007669"/>
    <property type="project" value="UniProtKB-KW"/>
</dbReference>
<accession>A0AB74UGR6</accession>
<dbReference type="AlphaFoldDB" id="A0AB74UGR6"/>
<dbReference type="SUPFAM" id="SSF57652">
    <property type="entry name" value="HIPIP (high potential iron protein)"/>
    <property type="match status" value="1"/>
</dbReference>
<dbReference type="InterPro" id="IPR036369">
    <property type="entry name" value="HIPIP_sf"/>
</dbReference>
<evidence type="ECO:0000256" key="9">
    <source>
        <dbReference type="SAM" id="SignalP"/>
    </source>
</evidence>
<dbReference type="RefSeq" id="WP_353981186.1">
    <property type="nucleotide sequence ID" value="NZ_CP159578.1"/>
</dbReference>
<dbReference type="Gene3D" id="4.10.490.10">
    <property type="entry name" value="High potential iron-sulphur protein"/>
    <property type="match status" value="1"/>
</dbReference>
<keyword evidence="5 8" id="KW-0249">Electron transport</keyword>
<feature type="signal peptide" evidence="9">
    <location>
        <begin position="1"/>
        <end position="29"/>
    </location>
</feature>
<comment type="similarity">
    <text evidence="8">Belongs to the high-potential iron-sulfur protein (HiPIP) family.</text>
</comment>
<dbReference type="PROSITE" id="PS51318">
    <property type="entry name" value="TAT"/>
    <property type="match status" value="1"/>
</dbReference>
<keyword evidence="3 8" id="KW-0004">4Fe-4S</keyword>
<dbReference type="GO" id="GO:0019646">
    <property type="term" value="P:aerobic electron transport chain"/>
    <property type="evidence" value="ECO:0007669"/>
    <property type="project" value="InterPro"/>
</dbReference>
<keyword evidence="7 8" id="KW-0411">Iron-sulfur</keyword>
<dbReference type="GO" id="GO:0009055">
    <property type="term" value="F:electron transfer activity"/>
    <property type="evidence" value="ECO:0007669"/>
    <property type="project" value="InterPro"/>
</dbReference>
<evidence type="ECO:0000256" key="4">
    <source>
        <dbReference type="ARBA" id="ARBA00022723"/>
    </source>
</evidence>
<dbReference type="InterPro" id="IPR006311">
    <property type="entry name" value="TAT_signal"/>
</dbReference>
<dbReference type="GO" id="GO:0046872">
    <property type="term" value="F:metal ion binding"/>
    <property type="evidence" value="ECO:0007669"/>
    <property type="project" value="UniProtKB-KW"/>
</dbReference>
<keyword evidence="6 8" id="KW-0408">Iron</keyword>
<evidence type="ECO:0000256" key="1">
    <source>
        <dbReference type="ARBA" id="ARBA00002137"/>
    </source>
</evidence>
<dbReference type="PROSITE" id="PS51373">
    <property type="entry name" value="HIPIP"/>
    <property type="match status" value="1"/>
</dbReference>
<feature type="chain" id="PRO_5044493715" description="High-potential iron-sulfur protein" evidence="9">
    <location>
        <begin position="30"/>
        <end position="98"/>
    </location>
</feature>
<sequence>MSIDRRRFLCRGAALSAGLLLAPGWRAWAQSAPLLDPAARQARAVRYVEQASAAQDDPAYRAGRRCANCDFFSAGQRCALFPEHRVSPDGWCMSWTSE</sequence>
<protein>
    <recommendedName>
        <fullName evidence="8">High-potential iron-sulfur protein</fullName>
        <shortName evidence="8">HiPIP</shortName>
    </recommendedName>
</protein>
<comment type="subunit">
    <text evidence="8">Homodimer.</text>
</comment>
<evidence type="ECO:0000256" key="2">
    <source>
        <dbReference type="ARBA" id="ARBA00022448"/>
    </source>
</evidence>
<evidence type="ECO:0000256" key="5">
    <source>
        <dbReference type="ARBA" id="ARBA00022982"/>
    </source>
</evidence>
<evidence type="ECO:0000256" key="8">
    <source>
        <dbReference type="RuleBase" id="RU000620"/>
    </source>
</evidence>
<name>A0AB74UGR6_9GAMM</name>